<dbReference type="GO" id="GO:0003677">
    <property type="term" value="F:DNA binding"/>
    <property type="evidence" value="ECO:0007669"/>
    <property type="project" value="UniProtKB-KW"/>
</dbReference>
<dbReference type="Proteomes" id="UP000535937">
    <property type="component" value="Unassembled WGS sequence"/>
</dbReference>
<dbReference type="GO" id="GO:0006352">
    <property type="term" value="P:DNA-templated transcription initiation"/>
    <property type="evidence" value="ECO:0007669"/>
    <property type="project" value="InterPro"/>
</dbReference>
<dbReference type="Pfam" id="PF08281">
    <property type="entry name" value="Sigma70_r4_2"/>
    <property type="match status" value="1"/>
</dbReference>
<name>A0A7W4WG22_9GAMM</name>
<keyword evidence="5" id="KW-0804">Transcription</keyword>
<sequence>MTGLIQIFRRRAAPEDRFTALVRPHIRLMYRMAYRWTQNQSEAEDLVQDVLARLFPRLEELVALDKPGPWLVKVLYHRYVDLYRRRLNSPVDDSVSWSSDDTFFQERLLDERNHFHQLELKRALNRALEELDDGWRDVVLLHDVEGYSALEVAEILEINVGTVKSRLHRARKKLKAALQLGTIEGCHAC</sequence>
<dbReference type="InterPro" id="IPR013325">
    <property type="entry name" value="RNA_pol_sigma_r2"/>
</dbReference>
<dbReference type="EMBL" id="JACHWZ010000035">
    <property type="protein sequence ID" value="MBB3063541.1"/>
    <property type="molecule type" value="Genomic_DNA"/>
</dbReference>
<keyword evidence="3" id="KW-0731">Sigma factor</keyword>
<comment type="caution">
    <text evidence="7">The sequence shown here is derived from an EMBL/GenBank/DDBJ whole genome shotgun (WGS) entry which is preliminary data.</text>
</comment>
<evidence type="ECO:0000256" key="4">
    <source>
        <dbReference type="ARBA" id="ARBA00023125"/>
    </source>
</evidence>
<accession>A0A7W4WG22</accession>
<dbReference type="Gene3D" id="1.10.10.10">
    <property type="entry name" value="Winged helix-like DNA-binding domain superfamily/Winged helix DNA-binding domain"/>
    <property type="match status" value="1"/>
</dbReference>
<reference evidence="7 8" key="1">
    <citation type="submission" date="2020-08" db="EMBL/GenBank/DDBJ databases">
        <title>Genomic Encyclopedia of Type Strains, Phase III (KMG-III): the genomes of soil and plant-associated and newly described type strains.</title>
        <authorList>
            <person name="Whitman W."/>
        </authorList>
    </citation>
    <scope>NUCLEOTIDE SEQUENCE [LARGE SCALE GENOMIC DNA]</scope>
    <source>
        <strain evidence="7 8">CECT 8799</strain>
    </source>
</reference>
<dbReference type="AlphaFoldDB" id="A0A7W4WG22"/>
<dbReference type="Pfam" id="PF04542">
    <property type="entry name" value="Sigma70_r2"/>
    <property type="match status" value="1"/>
</dbReference>
<evidence type="ECO:0000256" key="5">
    <source>
        <dbReference type="ARBA" id="ARBA00023163"/>
    </source>
</evidence>
<organism evidence="7 8">
    <name type="scientific">Microbulbifer rhizosphaerae</name>
    <dbReference type="NCBI Taxonomy" id="1562603"/>
    <lineage>
        <taxon>Bacteria</taxon>
        <taxon>Pseudomonadati</taxon>
        <taxon>Pseudomonadota</taxon>
        <taxon>Gammaproteobacteria</taxon>
        <taxon>Cellvibrionales</taxon>
        <taxon>Microbulbiferaceae</taxon>
        <taxon>Microbulbifer</taxon>
    </lineage>
</organism>
<dbReference type="SUPFAM" id="SSF88946">
    <property type="entry name" value="Sigma2 domain of RNA polymerase sigma factors"/>
    <property type="match status" value="1"/>
</dbReference>
<evidence type="ECO:0000256" key="1">
    <source>
        <dbReference type="ARBA" id="ARBA00010641"/>
    </source>
</evidence>
<comment type="similarity">
    <text evidence="1">Belongs to the sigma-70 factor family. ECF subfamily.</text>
</comment>
<keyword evidence="2" id="KW-0805">Transcription regulation</keyword>
<dbReference type="NCBIfam" id="TIGR02937">
    <property type="entry name" value="sigma70-ECF"/>
    <property type="match status" value="1"/>
</dbReference>
<feature type="domain" description="HTH luxR-type" evidence="6">
    <location>
        <begin position="146"/>
        <end position="173"/>
    </location>
</feature>
<dbReference type="InterPro" id="IPR013324">
    <property type="entry name" value="RNA_pol_sigma_r3/r4-like"/>
</dbReference>
<dbReference type="InterPro" id="IPR014284">
    <property type="entry name" value="RNA_pol_sigma-70_dom"/>
</dbReference>
<dbReference type="PROSITE" id="PS00622">
    <property type="entry name" value="HTH_LUXR_1"/>
    <property type="match status" value="1"/>
</dbReference>
<dbReference type="CDD" id="cd06171">
    <property type="entry name" value="Sigma70_r4"/>
    <property type="match status" value="1"/>
</dbReference>
<dbReference type="InterPro" id="IPR000792">
    <property type="entry name" value="Tscrpt_reg_LuxR_C"/>
</dbReference>
<evidence type="ECO:0000256" key="2">
    <source>
        <dbReference type="ARBA" id="ARBA00023015"/>
    </source>
</evidence>
<proteinExistence type="inferred from homology"/>
<dbReference type="InterPro" id="IPR036388">
    <property type="entry name" value="WH-like_DNA-bd_sf"/>
</dbReference>
<dbReference type="GO" id="GO:0016987">
    <property type="term" value="F:sigma factor activity"/>
    <property type="evidence" value="ECO:0007669"/>
    <property type="project" value="UniProtKB-KW"/>
</dbReference>
<protein>
    <submittedName>
        <fullName evidence="7">RNA polymerase sigma-70 factor (ECF subfamily)</fullName>
    </submittedName>
</protein>
<evidence type="ECO:0000313" key="8">
    <source>
        <dbReference type="Proteomes" id="UP000535937"/>
    </source>
</evidence>
<evidence type="ECO:0000256" key="3">
    <source>
        <dbReference type="ARBA" id="ARBA00023082"/>
    </source>
</evidence>
<dbReference type="PANTHER" id="PTHR43133:SF8">
    <property type="entry name" value="RNA POLYMERASE SIGMA FACTOR HI_1459-RELATED"/>
    <property type="match status" value="1"/>
</dbReference>
<keyword evidence="4" id="KW-0238">DNA-binding</keyword>
<gene>
    <name evidence="7" type="ORF">FHS09_004400</name>
</gene>
<dbReference type="PANTHER" id="PTHR43133">
    <property type="entry name" value="RNA POLYMERASE ECF-TYPE SIGMA FACTO"/>
    <property type="match status" value="1"/>
</dbReference>
<dbReference type="SUPFAM" id="SSF88659">
    <property type="entry name" value="Sigma3 and sigma4 domains of RNA polymerase sigma factors"/>
    <property type="match status" value="1"/>
</dbReference>
<keyword evidence="8" id="KW-1185">Reference proteome</keyword>
<evidence type="ECO:0000313" key="7">
    <source>
        <dbReference type="EMBL" id="MBB3063541.1"/>
    </source>
</evidence>
<dbReference type="InterPro" id="IPR013249">
    <property type="entry name" value="RNA_pol_sigma70_r4_t2"/>
</dbReference>
<dbReference type="InterPro" id="IPR039425">
    <property type="entry name" value="RNA_pol_sigma-70-like"/>
</dbReference>
<evidence type="ECO:0000259" key="6">
    <source>
        <dbReference type="PROSITE" id="PS00622"/>
    </source>
</evidence>
<dbReference type="RefSeq" id="WP_183463814.1">
    <property type="nucleotide sequence ID" value="NZ_JACHWZ010000035.1"/>
</dbReference>
<dbReference type="Gene3D" id="1.10.1740.10">
    <property type="match status" value="1"/>
</dbReference>
<dbReference type="InterPro" id="IPR007627">
    <property type="entry name" value="RNA_pol_sigma70_r2"/>
</dbReference>